<organism evidence="5 6">
    <name type="scientific">Frankia nepalensis</name>
    <dbReference type="NCBI Taxonomy" id="1836974"/>
    <lineage>
        <taxon>Bacteria</taxon>
        <taxon>Bacillati</taxon>
        <taxon>Actinomycetota</taxon>
        <taxon>Actinomycetes</taxon>
        <taxon>Frankiales</taxon>
        <taxon>Frankiaceae</taxon>
        <taxon>Frankia</taxon>
    </lineage>
</organism>
<feature type="domain" description="Leucine-binding protein" evidence="4">
    <location>
        <begin position="81"/>
        <end position="409"/>
    </location>
</feature>
<dbReference type="PANTHER" id="PTHR30483">
    <property type="entry name" value="LEUCINE-SPECIFIC-BINDING PROTEIN"/>
    <property type="match status" value="1"/>
</dbReference>
<evidence type="ECO:0000256" key="2">
    <source>
        <dbReference type="ARBA" id="ARBA00022729"/>
    </source>
</evidence>
<evidence type="ECO:0000313" key="5">
    <source>
        <dbReference type="EMBL" id="MBL7627855.1"/>
    </source>
</evidence>
<evidence type="ECO:0000256" key="1">
    <source>
        <dbReference type="ARBA" id="ARBA00010062"/>
    </source>
</evidence>
<proteinExistence type="inferred from homology"/>
<dbReference type="Pfam" id="PF13458">
    <property type="entry name" value="Peripla_BP_6"/>
    <property type="match status" value="1"/>
</dbReference>
<keyword evidence="2" id="KW-0732">Signal</keyword>
<dbReference type="PANTHER" id="PTHR30483:SF38">
    <property type="entry name" value="BLR7848 PROTEIN"/>
    <property type="match status" value="1"/>
</dbReference>
<comment type="similarity">
    <text evidence="1">Belongs to the leucine-binding protein family.</text>
</comment>
<evidence type="ECO:0000256" key="3">
    <source>
        <dbReference type="SAM" id="MobiDB-lite"/>
    </source>
</evidence>
<dbReference type="AlphaFoldDB" id="A0A937UQ33"/>
<dbReference type="InterPro" id="IPR028082">
    <property type="entry name" value="Peripla_BP_I"/>
</dbReference>
<evidence type="ECO:0000313" key="6">
    <source>
        <dbReference type="Proteomes" id="UP000604475"/>
    </source>
</evidence>
<dbReference type="EMBL" id="JAEACQ010000164">
    <property type="protein sequence ID" value="MBL7627855.1"/>
    <property type="molecule type" value="Genomic_DNA"/>
</dbReference>
<name>A0A937UQ33_9ACTN</name>
<comment type="caution">
    <text evidence="5">The sequence shown here is derived from an EMBL/GenBank/DDBJ whole genome shotgun (WGS) entry which is preliminary data.</text>
</comment>
<dbReference type="Gene3D" id="3.40.50.2300">
    <property type="match status" value="2"/>
</dbReference>
<dbReference type="RefSeq" id="WP_202999773.1">
    <property type="nucleotide sequence ID" value="NZ_JADWYU010000199.1"/>
</dbReference>
<keyword evidence="6" id="KW-1185">Reference proteome</keyword>
<feature type="region of interest" description="Disordered" evidence="3">
    <location>
        <begin position="1"/>
        <end position="29"/>
    </location>
</feature>
<sequence length="444" mass="45614">MSPIRVLGGRQAVARASRTGVSEKSPSGPTGLRLAGVAVLAASLAFVSACGGDSDEPSPAASSPAASGSILGPIAQATGEPVKIGVITDGASPTADHTNDNKIVEATTKYLNEHKSGIGGRPIEISLCETLGDPSKATDCGNELVEKDVSAVLIGTSGVVESAWKPLNDAKIPVMLYGSSDPGLLSSPTTFTLGNPTFPTIQLPIQVAQDQGNKKVTTVVIDVPAALHSAQEVAPPLFEKAGIDYELVRVAPGTADMTPQMQQVAANGSDEVFIIGNDSFCISAMNGLKAVGFTGTISAISQCITDSTRTSVSGSTLKGMVISATAPIGPDSPSMRLYTEVAETYGKDVDLSFQDSMIMFIIMNGFQTATQGITGDITPESITATIKAMEETELPGAAGLKFRCNGKAIPEEQAVCVTGGLTTTLDDKGHPAEYKVLGNTPIAN</sequence>
<evidence type="ECO:0000259" key="4">
    <source>
        <dbReference type="Pfam" id="PF13458"/>
    </source>
</evidence>
<accession>A0A937UQ33</accession>
<gene>
    <name evidence="5" type="ORF">I7412_11860</name>
</gene>
<reference evidence="5" key="1">
    <citation type="submission" date="2020-12" db="EMBL/GenBank/DDBJ databases">
        <title>Genomic characterization of non-nitrogen-fixing Frankia strains.</title>
        <authorList>
            <person name="Carlos-Shanley C."/>
            <person name="Guerra T."/>
            <person name="Hahn D."/>
        </authorList>
    </citation>
    <scope>NUCLEOTIDE SEQUENCE</scope>
    <source>
        <strain evidence="5">CN6</strain>
    </source>
</reference>
<protein>
    <submittedName>
        <fullName evidence="5">ABC transporter substrate-binding protein</fullName>
    </submittedName>
</protein>
<dbReference type="SUPFAM" id="SSF53822">
    <property type="entry name" value="Periplasmic binding protein-like I"/>
    <property type="match status" value="1"/>
</dbReference>
<dbReference type="Proteomes" id="UP000604475">
    <property type="component" value="Unassembled WGS sequence"/>
</dbReference>
<dbReference type="InterPro" id="IPR051010">
    <property type="entry name" value="BCAA_transport"/>
</dbReference>
<dbReference type="InterPro" id="IPR028081">
    <property type="entry name" value="Leu-bd"/>
</dbReference>
<feature type="compositionally biased region" description="Polar residues" evidence="3">
    <location>
        <begin position="19"/>
        <end position="28"/>
    </location>
</feature>